<comment type="caution">
    <text evidence="12">The sequence shown here is derived from an EMBL/GenBank/DDBJ whole genome shotgun (WGS) entry which is preliminary data.</text>
</comment>
<gene>
    <name evidence="12" type="ORF">E3N88_20897</name>
</gene>
<evidence type="ECO:0000313" key="12">
    <source>
        <dbReference type="EMBL" id="KAD4888824.1"/>
    </source>
</evidence>
<comment type="similarity">
    <text evidence="7">Belongs to the thioredoxin family. Plant H-type subfamily.</text>
</comment>
<dbReference type="Gene3D" id="3.40.30.10">
    <property type="entry name" value="Glutaredoxin"/>
    <property type="match status" value="1"/>
</dbReference>
<dbReference type="PIRSF" id="PIRSF000077">
    <property type="entry name" value="Thioredoxin"/>
    <property type="match status" value="1"/>
</dbReference>
<dbReference type="SUPFAM" id="SSF52833">
    <property type="entry name" value="Thioredoxin-like"/>
    <property type="match status" value="1"/>
</dbReference>
<feature type="site" description="Deprotonates C-terminal active site Cys" evidence="9">
    <location>
        <position position="32"/>
    </location>
</feature>
<dbReference type="PROSITE" id="PS00194">
    <property type="entry name" value="THIOREDOXIN_1"/>
    <property type="match status" value="1"/>
</dbReference>
<dbReference type="EMBL" id="SZYD01000011">
    <property type="protein sequence ID" value="KAD4888824.1"/>
    <property type="molecule type" value="Genomic_DNA"/>
</dbReference>
<dbReference type="CDD" id="cd02947">
    <property type="entry name" value="TRX_family"/>
    <property type="match status" value="1"/>
</dbReference>
<feature type="active site" description="Nucleophile" evidence="9">
    <location>
        <position position="38"/>
    </location>
</feature>
<dbReference type="PANTHER" id="PTHR10438">
    <property type="entry name" value="THIOREDOXIN"/>
    <property type="match status" value="1"/>
</dbReference>
<dbReference type="Pfam" id="PF00085">
    <property type="entry name" value="Thioredoxin"/>
    <property type="match status" value="1"/>
</dbReference>
<proteinExistence type="inferred from homology"/>
<evidence type="ECO:0000256" key="7">
    <source>
        <dbReference type="ARBA" id="ARBA00038353"/>
    </source>
</evidence>
<dbReference type="InterPro" id="IPR050620">
    <property type="entry name" value="Thioredoxin_H-type-like"/>
</dbReference>
<dbReference type="GO" id="GO:0015035">
    <property type="term" value="F:protein-disulfide reductase activity"/>
    <property type="evidence" value="ECO:0007669"/>
    <property type="project" value="InterPro"/>
</dbReference>
<feature type="disulfide bond" description="Redox-active" evidence="10">
    <location>
        <begin position="38"/>
        <end position="41"/>
    </location>
</feature>
<evidence type="ECO:0000256" key="8">
    <source>
        <dbReference type="PIRNR" id="PIRNR000077"/>
    </source>
</evidence>
<evidence type="ECO:0000256" key="4">
    <source>
        <dbReference type="ARBA" id="ARBA00022982"/>
    </source>
</evidence>
<evidence type="ECO:0000256" key="2">
    <source>
        <dbReference type="ARBA" id="ARBA00022448"/>
    </source>
</evidence>
<keyword evidence="2" id="KW-0813">Transport</keyword>
<keyword evidence="5 10" id="KW-1015">Disulfide bond</keyword>
<keyword evidence="6 10" id="KW-0676">Redox-active center</keyword>
<evidence type="ECO:0000259" key="11">
    <source>
        <dbReference type="PROSITE" id="PS51352"/>
    </source>
</evidence>
<name>A0A5N6NIT1_9ASTR</name>
<keyword evidence="3" id="KW-0963">Cytoplasm</keyword>
<feature type="active site" description="Nucleophile" evidence="9">
    <location>
        <position position="41"/>
    </location>
</feature>
<organism evidence="12 13">
    <name type="scientific">Mikania micrantha</name>
    <name type="common">bitter vine</name>
    <dbReference type="NCBI Taxonomy" id="192012"/>
    <lineage>
        <taxon>Eukaryota</taxon>
        <taxon>Viridiplantae</taxon>
        <taxon>Streptophyta</taxon>
        <taxon>Embryophyta</taxon>
        <taxon>Tracheophyta</taxon>
        <taxon>Spermatophyta</taxon>
        <taxon>Magnoliopsida</taxon>
        <taxon>eudicotyledons</taxon>
        <taxon>Gunneridae</taxon>
        <taxon>Pentapetalae</taxon>
        <taxon>asterids</taxon>
        <taxon>campanulids</taxon>
        <taxon>Asterales</taxon>
        <taxon>Asteraceae</taxon>
        <taxon>Asteroideae</taxon>
        <taxon>Heliantheae alliance</taxon>
        <taxon>Eupatorieae</taxon>
        <taxon>Mikania</taxon>
    </lineage>
</organism>
<feature type="domain" description="Thioredoxin" evidence="11">
    <location>
        <begin position="1"/>
        <end position="107"/>
    </location>
</feature>
<evidence type="ECO:0000256" key="3">
    <source>
        <dbReference type="ARBA" id="ARBA00022490"/>
    </source>
</evidence>
<dbReference type="InterPro" id="IPR017937">
    <property type="entry name" value="Thioredoxin_CS"/>
</dbReference>
<dbReference type="GO" id="GO:0005737">
    <property type="term" value="C:cytoplasm"/>
    <property type="evidence" value="ECO:0007669"/>
    <property type="project" value="UniProtKB-SubCell"/>
</dbReference>
<dbReference type="InterPro" id="IPR013766">
    <property type="entry name" value="Thioredoxin_domain"/>
</dbReference>
<feature type="site" description="Contributes to redox potential value" evidence="9">
    <location>
        <position position="40"/>
    </location>
</feature>
<dbReference type="InterPro" id="IPR005746">
    <property type="entry name" value="Thioredoxin"/>
</dbReference>
<dbReference type="PANTHER" id="PTHR10438:SF453">
    <property type="entry name" value="THIOREDOXIN H4-RELATED"/>
    <property type="match status" value="1"/>
</dbReference>
<evidence type="ECO:0000256" key="6">
    <source>
        <dbReference type="ARBA" id="ARBA00023284"/>
    </source>
</evidence>
<dbReference type="OrthoDB" id="10263751at2759"/>
<dbReference type="Proteomes" id="UP000326396">
    <property type="component" value="Linkage Group LG19"/>
</dbReference>
<evidence type="ECO:0000256" key="5">
    <source>
        <dbReference type="ARBA" id="ARBA00023157"/>
    </source>
</evidence>
<accession>A0A5N6NIT1</accession>
<dbReference type="PRINTS" id="PR00421">
    <property type="entry name" value="THIOREDOXIN"/>
</dbReference>
<dbReference type="InterPro" id="IPR036249">
    <property type="entry name" value="Thioredoxin-like_sf"/>
</dbReference>
<sequence length="107" mass="12090">MAEGVVIWCHNTDQLNEQLAKHVNSQKLLVMDFSASWCGPCRAIAPIVAEFAKKFTNVSFIKIDVDELKVVAQELRVEALPTFMFLKKGRFVDKVVGAKKDELHETK</sequence>
<reference evidence="12 13" key="1">
    <citation type="submission" date="2019-05" db="EMBL/GenBank/DDBJ databases">
        <title>Mikania micrantha, genome provides insights into the molecular mechanism of rapid growth.</title>
        <authorList>
            <person name="Liu B."/>
        </authorList>
    </citation>
    <scope>NUCLEOTIDE SEQUENCE [LARGE SCALE GENOMIC DNA]</scope>
    <source>
        <strain evidence="12">NLD-2019</strain>
        <tissue evidence="12">Leaf</tissue>
    </source>
</reference>
<protein>
    <recommendedName>
        <fullName evidence="8">Thioredoxin</fullName>
    </recommendedName>
</protein>
<evidence type="ECO:0000313" key="13">
    <source>
        <dbReference type="Proteomes" id="UP000326396"/>
    </source>
</evidence>
<evidence type="ECO:0000256" key="1">
    <source>
        <dbReference type="ARBA" id="ARBA00004496"/>
    </source>
</evidence>
<keyword evidence="13" id="KW-1185">Reference proteome</keyword>
<evidence type="ECO:0000256" key="10">
    <source>
        <dbReference type="PIRSR" id="PIRSR000077-4"/>
    </source>
</evidence>
<feature type="site" description="Contributes to redox potential value" evidence="9">
    <location>
        <position position="39"/>
    </location>
</feature>
<comment type="subcellular location">
    <subcellularLocation>
        <location evidence="1">Cytoplasm</location>
    </subcellularLocation>
</comment>
<evidence type="ECO:0000256" key="9">
    <source>
        <dbReference type="PIRSR" id="PIRSR000077-1"/>
    </source>
</evidence>
<dbReference type="AlphaFoldDB" id="A0A5N6NIT1"/>
<keyword evidence="4" id="KW-0249">Electron transport</keyword>
<dbReference type="FunFam" id="3.40.30.10:FF:000245">
    <property type="entry name" value="Thioredoxin"/>
    <property type="match status" value="1"/>
</dbReference>
<dbReference type="PROSITE" id="PS51352">
    <property type="entry name" value="THIOREDOXIN_2"/>
    <property type="match status" value="1"/>
</dbReference>